<keyword evidence="1" id="KW-1185">Reference proteome</keyword>
<reference evidence="2" key="1">
    <citation type="submission" date="2022-11" db="UniProtKB">
        <authorList>
            <consortium name="WormBaseParasite"/>
        </authorList>
    </citation>
    <scope>IDENTIFICATION</scope>
</reference>
<dbReference type="WBParaSite" id="PEQ_0000734201-mRNA-1">
    <property type="protein sequence ID" value="PEQ_0000734201-mRNA-1"/>
    <property type="gene ID" value="PEQ_0000734201"/>
</dbReference>
<proteinExistence type="predicted"/>
<accession>A0A914RLM9</accession>
<dbReference type="AlphaFoldDB" id="A0A914RLM9"/>
<evidence type="ECO:0000313" key="1">
    <source>
        <dbReference type="Proteomes" id="UP000887564"/>
    </source>
</evidence>
<evidence type="ECO:0000313" key="2">
    <source>
        <dbReference type="WBParaSite" id="PEQ_0000734201-mRNA-1"/>
    </source>
</evidence>
<dbReference type="Proteomes" id="UP000887564">
    <property type="component" value="Unplaced"/>
</dbReference>
<sequence>MPRIDGWSCAVYPENVIVATEEKGELALCEISNYLFCGAKVVGASATCLKFLEDNQERYAFH</sequence>
<protein>
    <submittedName>
        <fullName evidence="2">Uncharacterized protein</fullName>
    </submittedName>
</protein>
<dbReference type="Gene3D" id="3.30.70.250">
    <property type="entry name" value="Malonyl-CoA ACP transacylase, ACP-binding"/>
    <property type="match status" value="1"/>
</dbReference>
<organism evidence="1 2">
    <name type="scientific">Parascaris equorum</name>
    <name type="common">Equine roundworm</name>
    <dbReference type="NCBI Taxonomy" id="6256"/>
    <lineage>
        <taxon>Eukaryota</taxon>
        <taxon>Metazoa</taxon>
        <taxon>Ecdysozoa</taxon>
        <taxon>Nematoda</taxon>
        <taxon>Chromadorea</taxon>
        <taxon>Rhabditida</taxon>
        <taxon>Spirurina</taxon>
        <taxon>Ascaridomorpha</taxon>
        <taxon>Ascaridoidea</taxon>
        <taxon>Ascarididae</taxon>
        <taxon>Parascaris</taxon>
    </lineage>
</organism>
<name>A0A914RLM9_PAREQ</name>